<protein>
    <submittedName>
        <fullName evidence="2">Type II toxin-antitoxin system RelE/ParE family toxin</fullName>
    </submittedName>
</protein>
<keyword evidence="1" id="KW-1277">Toxin-antitoxin system</keyword>
<evidence type="ECO:0000256" key="1">
    <source>
        <dbReference type="ARBA" id="ARBA00022649"/>
    </source>
</evidence>
<gene>
    <name evidence="2" type="ORF">Q4Q39_12340</name>
</gene>
<dbReference type="Gene3D" id="3.30.2310.20">
    <property type="entry name" value="RelE-like"/>
    <property type="match status" value="1"/>
</dbReference>
<comment type="caution">
    <text evidence="2">The sequence shown here is derived from an EMBL/GenBank/DDBJ whole genome shotgun (WGS) entry which is preliminary data.</text>
</comment>
<accession>A0ABT8X3P9</accession>
<dbReference type="Proteomes" id="UP001176891">
    <property type="component" value="Unassembled WGS sequence"/>
</dbReference>
<keyword evidence="3" id="KW-1185">Reference proteome</keyword>
<dbReference type="InterPro" id="IPR035093">
    <property type="entry name" value="RelE/ParE_toxin_dom_sf"/>
</dbReference>
<dbReference type="Pfam" id="PF05016">
    <property type="entry name" value="ParE_toxin"/>
    <property type="match status" value="1"/>
</dbReference>
<dbReference type="RefSeq" id="WP_303282798.1">
    <property type="nucleotide sequence ID" value="NZ_BAABCZ010000009.1"/>
</dbReference>
<dbReference type="InterPro" id="IPR007712">
    <property type="entry name" value="RelE/ParE_toxin"/>
</dbReference>
<evidence type="ECO:0000313" key="3">
    <source>
        <dbReference type="Proteomes" id="UP001176891"/>
    </source>
</evidence>
<sequence>MPNKIAQVVWTRQARECLNAILDYRYKEIPSARKIVRKDIIATSKQIVFAEQYQKDEIFPKYRRIIVRDYKVLYKEQKSIAYILNVICTRVDSEHIF</sequence>
<evidence type="ECO:0000313" key="2">
    <source>
        <dbReference type="EMBL" id="MDO5988195.1"/>
    </source>
</evidence>
<proteinExistence type="predicted"/>
<name>A0ABT8X3P9_9FLAO</name>
<reference evidence="2" key="1">
    <citation type="submission" date="2023-07" db="EMBL/GenBank/DDBJ databases">
        <title>Two novel species in the genus Flavivirga.</title>
        <authorList>
            <person name="Kwon K."/>
        </authorList>
    </citation>
    <scope>NUCLEOTIDE SEQUENCE</scope>
    <source>
        <strain evidence="2">KACC 14157</strain>
    </source>
</reference>
<organism evidence="2 3">
    <name type="scientific">Flavivirga amylovorans</name>
    <dbReference type="NCBI Taxonomy" id="870486"/>
    <lineage>
        <taxon>Bacteria</taxon>
        <taxon>Pseudomonadati</taxon>
        <taxon>Bacteroidota</taxon>
        <taxon>Flavobacteriia</taxon>
        <taxon>Flavobacteriales</taxon>
        <taxon>Flavobacteriaceae</taxon>
        <taxon>Flavivirga</taxon>
    </lineage>
</organism>
<dbReference type="EMBL" id="JAUOEM010000004">
    <property type="protein sequence ID" value="MDO5988195.1"/>
    <property type="molecule type" value="Genomic_DNA"/>
</dbReference>